<dbReference type="InterPro" id="IPR036291">
    <property type="entry name" value="NAD(P)-bd_dom_sf"/>
</dbReference>
<dbReference type="EMBL" id="UINC01215306">
    <property type="protein sequence ID" value="SVE40934.1"/>
    <property type="molecule type" value="Genomic_DNA"/>
</dbReference>
<gene>
    <name evidence="1" type="ORF">METZ01_LOCUS493788</name>
</gene>
<proteinExistence type="predicted"/>
<evidence type="ECO:0008006" key="2">
    <source>
        <dbReference type="Google" id="ProtNLM"/>
    </source>
</evidence>
<feature type="non-terminal residue" evidence="1">
    <location>
        <position position="29"/>
    </location>
</feature>
<dbReference type="SUPFAM" id="SSF51735">
    <property type="entry name" value="NAD(P)-binding Rossmann-fold domains"/>
    <property type="match status" value="1"/>
</dbReference>
<evidence type="ECO:0000313" key="1">
    <source>
        <dbReference type="EMBL" id="SVE40934.1"/>
    </source>
</evidence>
<sequence>MSVLITGSNTGFGKLAAISLAKAGKKVIA</sequence>
<protein>
    <recommendedName>
        <fullName evidence="2">Short-chain dehydrogenase/reductase SDR</fullName>
    </recommendedName>
</protein>
<organism evidence="1">
    <name type="scientific">marine metagenome</name>
    <dbReference type="NCBI Taxonomy" id="408172"/>
    <lineage>
        <taxon>unclassified sequences</taxon>
        <taxon>metagenomes</taxon>
        <taxon>ecological metagenomes</taxon>
    </lineage>
</organism>
<dbReference type="AlphaFoldDB" id="A0A383D9D5"/>
<name>A0A383D9D5_9ZZZZ</name>
<reference evidence="1" key="1">
    <citation type="submission" date="2018-05" db="EMBL/GenBank/DDBJ databases">
        <authorList>
            <person name="Lanie J.A."/>
            <person name="Ng W.-L."/>
            <person name="Kazmierczak K.M."/>
            <person name="Andrzejewski T.M."/>
            <person name="Davidsen T.M."/>
            <person name="Wayne K.J."/>
            <person name="Tettelin H."/>
            <person name="Glass J.I."/>
            <person name="Rusch D."/>
            <person name="Podicherti R."/>
            <person name="Tsui H.-C.T."/>
            <person name="Winkler M.E."/>
        </authorList>
    </citation>
    <scope>NUCLEOTIDE SEQUENCE</scope>
</reference>
<accession>A0A383D9D5</accession>